<feature type="chain" id="PRO_5005818880" description="DNase1 protein" evidence="1">
    <location>
        <begin position="20"/>
        <end position="168"/>
    </location>
</feature>
<evidence type="ECO:0000313" key="3">
    <source>
        <dbReference type="Proteomes" id="UP000053831"/>
    </source>
</evidence>
<comment type="caution">
    <text evidence="2">The sequence shown here is derived from an EMBL/GenBank/DDBJ whole genome shotgun (WGS) entry which is preliminary data.</text>
</comment>
<keyword evidence="3" id="KW-1185">Reference proteome</keyword>
<name>A0A0M8N216_ESCWE</name>
<proteinExistence type="predicted"/>
<organism evidence="2 3">
    <name type="scientific">Escovopsis weberi</name>
    <dbReference type="NCBI Taxonomy" id="150374"/>
    <lineage>
        <taxon>Eukaryota</taxon>
        <taxon>Fungi</taxon>
        <taxon>Dikarya</taxon>
        <taxon>Ascomycota</taxon>
        <taxon>Pezizomycotina</taxon>
        <taxon>Sordariomycetes</taxon>
        <taxon>Hypocreomycetidae</taxon>
        <taxon>Hypocreales</taxon>
        <taxon>Hypocreaceae</taxon>
        <taxon>Escovopsis</taxon>
    </lineage>
</organism>
<dbReference type="EMBL" id="LGSR01000020">
    <property type="protein sequence ID" value="KOS18964.1"/>
    <property type="molecule type" value="Genomic_DNA"/>
</dbReference>
<keyword evidence="1" id="KW-0732">Signal</keyword>
<evidence type="ECO:0000256" key="1">
    <source>
        <dbReference type="SAM" id="SignalP"/>
    </source>
</evidence>
<dbReference type="OrthoDB" id="3513524at2759"/>
<accession>A0A0M8N216</accession>
<sequence length="168" mass="18063">MRFFSAAVAILASVGLAAANTVSFWTLDNTPRTVYFTPNTPSMGSIDPVRCTNGAQTQVTFPPGWTGNFYAIPDGQANEPGMLGEVNFNGWNGLTYFDVSGIVKADDTNNVQQMWPVGQVKPMSGCNPFPCNNAYWHPDDLQTKVTSATDLMCTLGKGSPGINFPDAQ</sequence>
<dbReference type="STRING" id="150374.A0A0M8N216"/>
<evidence type="ECO:0008006" key="4">
    <source>
        <dbReference type="Google" id="ProtNLM"/>
    </source>
</evidence>
<dbReference type="Proteomes" id="UP000053831">
    <property type="component" value="Unassembled WGS sequence"/>
</dbReference>
<feature type="signal peptide" evidence="1">
    <location>
        <begin position="1"/>
        <end position="19"/>
    </location>
</feature>
<dbReference type="AlphaFoldDB" id="A0A0M8N216"/>
<evidence type="ECO:0000313" key="2">
    <source>
        <dbReference type="EMBL" id="KOS18964.1"/>
    </source>
</evidence>
<protein>
    <recommendedName>
        <fullName evidence="4">DNase1 protein</fullName>
    </recommendedName>
</protein>
<reference evidence="2 3" key="1">
    <citation type="submission" date="2015-07" db="EMBL/GenBank/DDBJ databases">
        <title>The genome of the fungus Escovopsis weberi, a specialized disease agent of ant agriculture.</title>
        <authorList>
            <person name="de Man T.J."/>
            <person name="Stajich J.E."/>
            <person name="Kubicek C.P."/>
            <person name="Chenthamara K."/>
            <person name="Atanasova L."/>
            <person name="Druzhinina I.S."/>
            <person name="Birnbaum S."/>
            <person name="Barribeau S.M."/>
            <person name="Teiling C."/>
            <person name="Suen G."/>
            <person name="Currie C."/>
            <person name="Gerardo N.M."/>
        </authorList>
    </citation>
    <scope>NUCLEOTIDE SEQUENCE [LARGE SCALE GENOMIC DNA]</scope>
</reference>
<gene>
    <name evidence="2" type="ORF">ESCO_000637</name>
</gene>